<comment type="caution">
    <text evidence="6">The sequence shown here is derived from an EMBL/GenBank/DDBJ whole genome shotgun (WGS) entry which is preliminary data.</text>
</comment>
<keyword evidence="7" id="KW-1185">Reference proteome</keyword>
<evidence type="ECO:0000259" key="5">
    <source>
        <dbReference type="Pfam" id="PF14905"/>
    </source>
</evidence>
<gene>
    <name evidence="6" type="ORF">LX66_4789</name>
</gene>
<evidence type="ECO:0000313" key="6">
    <source>
        <dbReference type="EMBL" id="TWI84419.1"/>
    </source>
</evidence>
<dbReference type="InterPro" id="IPR041700">
    <property type="entry name" value="OMP_b-brl_3"/>
</dbReference>
<reference evidence="6 7" key="1">
    <citation type="journal article" date="2013" name="Stand. Genomic Sci.">
        <title>Genomic Encyclopedia of Type Strains, Phase I: The one thousand microbial genomes (KMG-I) project.</title>
        <authorList>
            <person name="Kyrpides N.C."/>
            <person name="Woyke T."/>
            <person name="Eisen J.A."/>
            <person name="Garrity G."/>
            <person name="Lilburn T.G."/>
            <person name="Beck B.J."/>
            <person name="Whitman W.B."/>
            <person name="Hugenholtz P."/>
            <person name="Klenk H.P."/>
        </authorList>
    </citation>
    <scope>NUCLEOTIDE SEQUENCE [LARGE SCALE GENOMIC DNA]</scope>
    <source>
        <strain evidence="6 7">DSM 13484</strain>
    </source>
</reference>
<keyword evidence="2" id="KW-0472">Membrane</keyword>
<dbReference type="Pfam" id="PF14905">
    <property type="entry name" value="OMP_b-brl_3"/>
    <property type="match status" value="1"/>
</dbReference>
<name>A0A562ST06_CHIJA</name>
<keyword evidence="6" id="KW-0675">Receptor</keyword>
<dbReference type="Proteomes" id="UP000316778">
    <property type="component" value="Unassembled WGS sequence"/>
</dbReference>
<dbReference type="InterPro" id="IPR037066">
    <property type="entry name" value="Plug_dom_sf"/>
</dbReference>
<dbReference type="Gene3D" id="2.40.170.20">
    <property type="entry name" value="TonB-dependent receptor, beta-barrel domain"/>
    <property type="match status" value="1"/>
</dbReference>
<accession>A0A562ST06</accession>
<dbReference type="Pfam" id="PF07715">
    <property type="entry name" value="Plug"/>
    <property type="match status" value="1"/>
</dbReference>
<feature type="domain" description="TonB-dependent receptor plug" evidence="4">
    <location>
        <begin position="101"/>
        <end position="181"/>
    </location>
</feature>
<protein>
    <submittedName>
        <fullName evidence="6">Outer membrane receptor protein involved in Fe transport</fullName>
    </submittedName>
</protein>
<dbReference type="RefSeq" id="WP_145718065.1">
    <property type="nucleotide sequence ID" value="NZ_BAAAFY010000002.1"/>
</dbReference>
<dbReference type="SUPFAM" id="SSF56935">
    <property type="entry name" value="Porins"/>
    <property type="match status" value="1"/>
</dbReference>
<sequence>MAELLGKRHDGAAALKSIDLSRQKGAGRRFTIKKTRIITVLLYASVSLRSYGQTASQDSTQAPAMLLPGIDTLQQVVISAQRNKIAVSGNKVTLHVANSATTAASSVMDLLKNLPGVTVDQDENILFRGSSQLNIMMDGKMTYVSGKELAQMLKGISAENIAKIEMLLSPSAEFDAAGNAGILNIVTRKNLRAGYAADLRAAVSKGKYWMTNENISANFRGRQFSISGSFDFNTPHKLIKGRSSNTINENGETVRIQRDNEVAFKIRYYTYRLGADWQIAPRHQLQAGYSGYKDDFTAPKSSVIGKYDQAQHLLGTLYTTVNIIEPYYYDAGNLGYRFDIDSAGKNITADAHYISYRNYSDSRMESIYHDPEGAPAGDQQVLRSTQPGFIKIRSFKLDAELPFPAITIKAGLKYSKVTNDNQFRFDSLVAGHFVEAPSLSDHFMYTEAIKAAYVSASKKIGRISLNMGLRLEDTEASGHTVKQLVDNKWSYTRLFPSGSLEYEISEQHKINFAASRRIERPRYANLNPVRWYNDPYFMFAGNVDLKPEMGWLFTSTYTFRQKYILMLSYSKRTDFLSRRLMVEPGTNAVISQMANFDRLERFDLNFTAPFTLLHGWQVQGSAGLNYMEYPIGQLHGSSTLSQWAANLQLLQQIALPMGLKMECNAYWYSSELLGVYKHSAYFFVDCGLKRSFLEKALDVRLSLNDLFSTNHFKATSQTDYTDYTYHNRPDTRRIGLSLTYHFGGNPAVSKTRRIEEQDRL</sequence>
<dbReference type="InterPro" id="IPR012910">
    <property type="entry name" value="Plug_dom"/>
</dbReference>
<evidence type="ECO:0000259" key="4">
    <source>
        <dbReference type="Pfam" id="PF07715"/>
    </source>
</evidence>
<feature type="domain" description="Outer membrane protein beta-barrel" evidence="5">
    <location>
        <begin position="340"/>
        <end position="740"/>
    </location>
</feature>
<comment type="subcellular location">
    <subcellularLocation>
        <location evidence="1">Cell outer membrane</location>
    </subcellularLocation>
</comment>
<dbReference type="OrthoDB" id="8764943at2"/>
<dbReference type="EMBL" id="VLLG01000005">
    <property type="protein sequence ID" value="TWI84419.1"/>
    <property type="molecule type" value="Genomic_DNA"/>
</dbReference>
<dbReference type="GO" id="GO:0009279">
    <property type="term" value="C:cell outer membrane"/>
    <property type="evidence" value="ECO:0007669"/>
    <property type="project" value="UniProtKB-SubCell"/>
</dbReference>
<dbReference type="PANTHER" id="PTHR40980">
    <property type="entry name" value="PLUG DOMAIN-CONTAINING PROTEIN"/>
    <property type="match status" value="1"/>
</dbReference>
<evidence type="ECO:0000256" key="1">
    <source>
        <dbReference type="ARBA" id="ARBA00004442"/>
    </source>
</evidence>
<organism evidence="6 7">
    <name type="scientific">Chitinophaga japonensis</name>
    <name type="common">Flexibacter japonensis</name>
    <dbReference type="NCBI Taxonomy" id="104662"/>
    <lineage>
        <taxon>Bacteria</taxon>
        <taxon>Pseudomonadati</taxon>
        <taxon>Bacteroidota</taxon>
        <taxon>Chitinophagia</taxon>
        <taxon>Chitinophagales</taxon>
        <taxon>Chitinophagaceae</taxon>
        <taxon>Chitinophaga</taxon>
    </lineage>
</organism>
<dbReference type="InterPro" id="IPR036942">
    <property type="entry name" value="Beta-barrel_TonB_sf"/>
</dbReference>
<evidence type="ECO:0000313" key="7">
    <source>
        <dbReference type="Proteomes" id="UP000316778"/>
    </source>
</evidence>
<proteinExistence type="predicted"/>
<dbReference type="PANTHER" id="PTHR40980:SF4">
    <property type="entry name" value="TONB-DEPENDENT RECEPTOR-LIKE BETA-BARREL DOMAIN-CONTAINING PROTEIN"/>
    <property type="match status" value="1"/>
</dbReference>
<evidence type="ECO:0000256" key="2">
    <source>
        <dbReference type="ARBA" id="ARBA00023136"/>
    </source>
</evidence>
<dbReference type="Gene3D" id="2.170.130.10">
    <property type="entry name" value="TonB-dependent receptor, plug domain"/>
    <property type="match status" value="1"/>
</dbReference>
<evidence type="ECO:0000256" key="3">
    <source>
        <dbReference type="ARBA" id="ARBA00023237"/>
    </source>
</evidence>
<keyword evidence="3" id="KW-0998">Cell outer membrane</keyword>
<dbReference type="AlphaFoldDB" id="A0A562ST06"/>